<dbReference type="PANTHER" id="PTHR35191:SF1">
    <property type="entry name" value="PROPHAGE SIDE TAIL FIBER PROTEIN HOMOLOG STFQ-RELATED"/>
    <property type="match status" value="1"/>
</dbReference>
<dbReference type="InterPro" id="IPR022225">
    <property type="entry name" value="Phage_tail_fibre_N"/>
</dbReference>
<dbReference type="Proteomes" id="UP000004703">
    <property type="component" value="Chromosome"/>
</dbReference>
<proteinExistence type="predicted"/>
<protein>
    <submittedName>
        <fullName evidence="2">Phage-related tail fiber protein</fullName>
    </submittedName>
</protein>
<accession>A0A5E8H5R3</accession>
<dbReference type="EMBL" id="ACCU02000003">
    <property type="protein sequence ID" value="EEE47440.2"/>
    <property type="molecule type" value="Genomic_DNA"/>
</dbReference>
<organism evidence="2 3">
    <name type="scientific">Roseibium alexandrii (strain DSM 17067 / NCIMB 14079 / DFL-11)</name>
    <name type="common">Labrenzia alexandrii</name>
    <dbReference type="NCBI Taxonomy" id="244592"/>
    <lineage>
        <taxon>Bacteria</taxon>
        <taxon>Pseudomonadati</taxon>
        <taxon>Pseudomonadota</taxon>
        <taxon>Alphaproteobacteria</taxon>
        <taxon>Hyphomicrobiales</taxon>
        <taxon>Stappiaceae</taxon>
        <taxon>Roseibium</taxon>
    </lineage>
</organism>
<gene>
    <name evidence="2" type="ORF">SADFL11_4729</name>
</gene>
<evidence type="ECO:0000313" key="2">
    <source>
        <dbReference type="EMBL" id="EEE47440.2"/>
    </source>
</evidence>
<dbReference type="Pfam" id="PF12571">
    <property type="entry name" value="Phage_tail_fib"/>
    <property type="match status" value="1"/>
</dbReference>
<dbReference type="AlphaFoldDB" id="A0A5E8H5R3"/>
<feature type="domain" description="Phage tail fibre protein N-terminal" evidence="1">
    <location>
        <begin position="3"/>
        <end position="137"/>
    </location>
</feature>
<evidence type="ECO:0000259" key="1">
    <source>
        <dbReference type="Pfam" id="PF12571"/>
    </source>
</evidence>
<evidence type="ECO:0000313" key="3">
    <source>
        <dbReference type="Proteomes" id="UP000004703"/>
    </source>
</evidence>
<name>A0A5E8H5R3_ROSAD</name>
<reference evidence="2 3" key="2">
    <citation type="submission" date="2013-04" db="EMBL/GenBank/DDBJ databases">
        <authorList>
            <person name="Fiebig A."/>
            <person name="Pradella S."/>
            <person name="Wagner-Doebler I."/>
        </authorList>
    </citation>
    <scope>NUCLEOTIDE SEQUENCE [LARGE SCALE GENOMIC DNA]</scope>
    <source>
        <strain evidence="3">DSM 17067 / NCIMB 14079 / DFL-11</strain>
    </source>
</reference>
<comment type="caution">
    <text evidence="2">The sequence shown here is derived from an EMBL/GenBank/DDBJ whole genome shotgun (WGS) entry which is preliminary data.</text>
</comment>
<dbReference type="InterPro" id="IPR051934">
    <property type="entry name" value="Phage_Tail_Fiber_Structural"/>
</dbReference>
<reference evidence="2 3" key="1">
    <citation type="submission" date="2008-01" db="EMBL/GenBank/DDBJ databases">
        <authorList>
            <person name="Wagner-Dobler I."/>
            <person name="Ferriera S."/>
            <person name="Johnson J."/>
            <person name="Kravitz S."/>
            <person name="Beeson K."/>
            <person name="Sutton G."/>
            <person name="Rogers Y.-H."/>
            <person name="Friedman R."/>
            <person name="Frazier M."/>
            <person name="Venter J.C."/>
        </authorList>
    </citation>
    <scope>NUCLEOTIDE SEQUENCE [LARGE SCALE GENOMIC DNA]</scope>
    <source>
        <strain evidence="3">DSM 17067 / NCIMB 14079 / DFL-11</strain>
    </source>
</reference>
<sequence length="165" mass="17371">MSVITTITGQNKLAASAAQGGTPLSLTHMAFGDGSGFEITPVETATSLNNEVYRTGLQSVAVDPENPNWLVCSAVVPNEAGPFTIREIGLFDADGDLIAIGSYPATEKLVAAQGVSTSLEVEIILIVSETANVTITLSDDTFATQVWVAQNFVRKPGPFLFHAMI</sequence>
<dbReference type="RefSeq" id="WP_050776081.1">
    <property type="nucleotide sequence ID" value="NZ_CM011002.1"/>
</dbReference>
<dbReference type="PANTHER" id="PTHR35191">
    <property type="entry name" value="PROPHAGE SIDE TAIL FIBER PROTEIN HOMOLOG STFQ-RELATED"/>
    <property type="match status" value="1"/>
</dbReference>